<organism evidence="1 2">
    <name type="scientific">Aeromonas phage phiAS5</name>
    <dbReference type="NCBI Taxonomy" id="879630"/>
    <lineage>
        <taxon>Viruses</taxon>
        <taxon>Duplodnaviria</taxon>
        <taxon>Heunggongvirae</taxon>
        <taxon>Uroviricota</taxon>
        <taxon>Caudoviricetes</taxon>
        <taxon>Pantevenvirales</taxon>
        <taxon>Straboviridae</taxon>
        <taxon>Chrysonvirus</taxon>
        <taxon>Chrysonvirus as5</taxon>
    </lineage>
</organism>
<dbReference type="EMBL" id="HM452126">
    <property type="protein sequence ID" value="ADM79892.1"/>
    <property type="molecule type" value="Genomic_DNA"/>
</dbReference>
<dbReference type="KEGG" id="vg:9861456"/>
<sequence>MPILREKVNGSYVSLTATKVDLFGNKLEIGDLVAHSGNGYGIVTRVTKAGARVQEFGSLDLGNEYNIQDVDKAQRWHMPAWTCDKMVKCMTVQREIVEVLPSQDFVVKYTMNNGFHFFAKFDVSYMGEIV</sequence>
<keyword evidence="2" id="KW-1185">Reference proteome</keyword>
<protein>
    <submittedName>
        <fullName evidence="1">Uncharacterized protein</fullName>
    </submittedName>
</protein>
<dbReference type="RefSeq" id="YP_003969338.1">
    <property type="nucleotide sequence ID" value="NC_014636.1"/>
</dbReference>
<proteinExistence type="predicted"/>
<evidence type="ECO:0000313" key="2">
    <source>
        <dbReference type="Proteomes" id="UP000002236"/>
    </source>
</evidence>
<dbReference type="GeneID" id="9861456"/>
<reference evidence="1 2" key="1">
    <citation type="journal article" date="2012" name="Vet. Microbiol.">
        <title>Complete genome sequence and characterization of a broad-host range T4-like bacteriophage phiAS5 infecting Aeromonas salmonicida subsp. salmonicida.</title>
        <authorList>
            <person name="Kim J.H."/>
            <person name="Son J.S."/>
            <person name="Choi Y.J."/>
            <person name="Choresca C.H.Jr."/>
            <person name="Shin S.P."/>
            <person name="Han J.E."/>
            <person name="Jun J.W."/>
            <person name="Park S.C."/>
        </authorList>
    </citation>
    <scope>NUCLEOTIDE SEQUENCE [LARGE SCALE GENOMIC DNA]</scope>
</reference>
<accession>E1A2E6</accession>
<name>E1A2E6_9CAUD</name>
<dbReference type="Proteomes" id="UP000002236">
    <property type="component" value="Segment"/>
</dbReference>
<evidence type="ECO:0000313" key="1">
    <source>
        <dbReference type="EMBL" id="ADM79892.1"/>
    </source>
</evidence>
<gene>
    <name evidence="1" type="ORF">phiAS5_ORF0049</name>
</gene>
<dbReference type="OrthoDB" id="23969at10239"/>